<dbReference type="AlphaFoldDB" id="A0A835LG60"/>
<comment type="caution">
    <text evidence="1">The sequence shown here is derived from an EMBL/GenBank/DDBJ whole genome shotgun (WGS) entry which is preliminary data.</text>
</comment>
<name>A0A835LG60_9MAGN</name>
<dbReference type="Proteomes" id="UP000631114">
    <property type="component" value="Unassembled WGS sequence"/>
</dbReference>
<evidence type="ECO:0000313" key="2">
    <source>
        <dbReference type="Proteomes" id="UP000631114"/>
    </source>
</evidence>
<feature type="non-terminal residue" evidence="1">
    <location>
        <position position="45"/>
    </location>
</feature>
<proteinExistence type="predicted"/>
<dbReference type="GO" id="GO:0006508">
    <property type="term" value="P:proteolysis"/>
    <property type="evidence" value="ECO:0007669"/>
    <property type="project" value="InterPro"/>
</dbReference>
<keyword evidence="2" id="KW-1185">Reference proteome</keyword>
<reference evidence="1 2" key="1">
    <citation type="submission" date="2020-10" db="EMBL/GenBank/DDBJ databases">
        <title>The Coptis chinensis genome and diversification of protoberbering-type alkaloids.</title>
        <authorList>
            <person name="Wang B."/>
            <person name="Shu S."/>
            <person name="Song C."/>
            <person name="Liu Y."/>
        </authorList>
    </citation>
    <scope>NUCLEOTIDE SEQUENCE [LARGE SCALE GENOMIC DNA]</scope>
    <source>
        <strain evidence="1">HL-2020</strain>
        <tissue evidence="1">Leaf</tissue>
    </source>
</reference>
<dbReference type="Gene3D" id="3.40.50.200">
    <property type="entry name" value="Peptidase S8/S53 domain"/>
    <property type="match status" value="1"/>
</dbReference>
<organism evidence="1 2">
    <name type="scientific">Coptis chinensis</name>
    <dbReference type="NCBI Taxonomy" id="261450"/>
    <lineage>
        <taxon>Eukaryota</taxon>
        <taxon>Viridiplantae</taxon>
        <taxon>Streptophyta</taxon>
        <taxon>Embryophyta</taxon>
        <taxon>Tracheophyta</taxon>
        <taxon>Spermatophyta</taxon>
        <taxon>Magnoliopsida</taxon>
        <taxon>Ranunculales</taxon>
        <taxon>Ranunculaceae</taxon>
        <taxon>Coptidoideae</taxon>
        <taxon>Coptis</taxon>
    </lineage>
</organism>
<dbReference type="OrthoDB" id="4803627at2759"/>
<accession>A0A835LG60</accession>
<dbReference type="InterPro" id="IPR036852">
    <property type="entry name" value="Peptidase_S8/S53_dom_sf"/>
</dbReference>
<evidence type="ECO:0000313" key="1">
    <source>
        <dbReference type="EMBL" id="KAF9594293.1"/>
    </source>
</evidence>
<protein>
    <submittedName>
        <fullName evidence="1">Uncharacterized protein</fullName>
    </submittedName>
</protein>
<gene>
    <name evidence="1" type="ORF">IFM89_028950</name>
</gene>
<sequence>NQFYKLPSAIKSAFMTTGFPLYPTTTPDAEFGYGAGHIDPVKAVR</sequence>
<dbReference type="GO" id="GO:0004252">
    <property type="term" value="F:serine-type endopeptidase activity"/>
    <property type="evidence" value="ECO:0007669"/>
    <property type="project" value="InterPro"/>
</dbReference>
<dbReference type="EMBL" id="JADFTS010000008">
    <property type="protein sequence ID" value="KAF9594293.1"/>
    <property type="molecule type" value="Genomic_DNA"/>
</dbReference>